<feature type="region of interest" description="Disordered" evidence="5">
    <location>
        <begin position="106"/>
        <end position="136"/>
    </location>
</feature>
<dbReference type="EMBL" id="JASJQH010000036">
    <property type="protein sequence ID" value="KAK9768077.1"/>
    <property type="molecule type" value="Genomic_DNA"/>
</dbReference>
<sequence length="979" mass="108593">MSDPVSPHKGSHISIPISSPKDLNTPTSSYTSAVSYGASFKRGGLPRPCFSSPGESTAASPSRSFPASVIRSQSLALGNIALQEEEEESSEGQIQSNLSLLLNSTSEENADVSNKSDIEEHRRSESSSMAPSRKSSFDSLRKRLSFSSAHASESTGLLNNSTAQGYTGRNERSKSRLYKPNESLKDLLLRPVYCIPAVVLGLILNLLDGMSYGLISLPLSSPNFEKFGPDGLSMFLISTAICQVVMSTGSGFRGGNGSMMIEVIPFLYLMCDIIIKDLGEDNPPAVIATVMVAYALSSMVTGLAFLLLGIFKLGSLVEFFPRHILVGCIGGVGYFLIQTAVEVCGQVKLHASWETIVSLFEWHTFLLWFSSLSLALLLRGMEKKIEHPMFVPCFFMVVPIVFYSVVFIGGFDLESLRKAGWLFPLPDSSVPFYDFYTRFDFSQTSWYSIVKTIPAMLSLTFFGILHVPINVPALAVSTNEDSIDTNRELICHGVANFLSGAAGSFQNYLVYSNSILFIRSGGDSRLAGYMLAGATMIVFFMGPQIVGYIPVMVVGSLIYHLGFELMKEAVVDTLGIVHPLEYFTIWAIVIGMAAFGFVEGIFLGILLGCIFFVVTYSTRNPIRHTYTGVTAKSTIRRLYRQRKFLDQVGAQIQVLKLQGFMFFGTINSVEASIRDLLSKHQWQINPIRFLILDFHLVNGIDFSAAEAFVRVKRLLRAKDIYMVISGVNYHSDLGKALRAVRIWGNDDEDDIQNFDHLNEALEWCENILLQAYYKNKSHTLEPKKKTIDITESQRQEVPPPMDNSLVSVRQMHLYEAAHNALQGDSHAYTNFPQPLALLLQAFQEISGSNEEFLFRLSSHFVQWEVAQGTVVWAQGDEPEALFLVEQGLLRMNVEKANATKVVESVLPGTMVGELGFFSQRPRGSTLVAERDSVLWKLSKAEFEKLCEEEPALTVKFMRLALAYSAEGLKTMTTHAFHLI</sequence>
<evidence type="ECO:0000256" key="6">
    <source>
        <dbReference type="SAM" id="Phobius"/>
    </source>
</evidence>
<dbReference type="InterPro" id="IPR018490">
    <property type="entry name" value="cNMP-bd_dom_sf"/>
</dbReference>
<dbReference type="InterPro" id="IPR011547">
    <property type="entry name" value="SLC26A/SulP_dom"/>
</dbReference>
<feature type="compositionally biased region" description="Polar residues" evidence="5">
    <location>
        <begin position="155"/>
        <end position="167"/>
    </location>
</feature>
<dbReference type="InterPro" id="IPR014710">
    <property type="entry name" value="RmlC-like_jellyroll"/>
</dbReference>
<evidence type="ECO:0000313" key="10">
    <source>
        <dbReference type="Proteomes" id="UP001479436"/>
    </source>
</evidence>
<feature type="compositionally biased region" description="Polar residues" evidence="5">
    <location>
        <begin position="53"/>
        <end position="67"/>
    </location>
</feature>
<dbReference type="SUPFAM" id="SSF52091">
    <property type="entry name" value="SpoIIaa-like"/>
    <property type="match status" value="1"/>
</dbReference>
<proteinExistence type="predicted"/>
<feature type="transmembrane region" description="Helical" evidence="6">
    <location>
        <begin position="323"/>
        <end position="340"/>
    </location>
</feature>
<organism evidence="9 10">
    <name type="scientific">Basidiobolus ranarum</name>
    <dbReference type="NCBI Taxonomy" id="34480"/>
    <lineage>
        <taxon>Eukaryota</taxon>
        <taxon>Fungi</taxon>
        <taxon>Fungi incertae sedis</taxon>
        <taxon>Zoopagomycota</taxon>
        <taxon>Entomophthoromycotina</taxon>
        <taxon>Basidiobolomycetes</taxon>
        <taxon>Basidiobolales</taxon>
        <taxon>Basidiobolaceae</taxon>
        <taxon>Basidiobolus</taxon>
    </lineage>
</organism>
<reference evidence="9 10" key="1">
    <citation type="submission" date="2023-04" db="EMBL/GenBank/DDBJ databases">
        <title>Genome of Basidiobolus ranarum AG-B5.</title>
        <authorList>
            <person name="Stajich J.E."/>
            <person name="Carter-House D."/>
            <person name="Gryganskyi A."/>
        </authorList>
    </citation>
    <scope>NUCLEOTIDE SEQUENCE [LARGE SCALE GENOMIC DNA]</scope>
    <source>
        <strain evidence="9 10">AG-B5</strain>
    </source>
</reference>
<accession>A0ABR2X2S8</accession>
<dbReference type="InterPro" id="IPR052706">
    <property type="entry name" value="Membrane-Transporter-like"/>
</dbReference>
<dbReference type="PANTHER" id="PTHR43310">
    <property type="entry name" value="SULFATE TRANSPORTER YBAR-RELATED"/>
    <property type="match status" value="1"/>
</dbReference>
<dbReference type="PANTHER" id="PTHR43310:SF4">
    <property type="entry name" value="AFR304WP"/>
    <property type="match status" value="1"/>
</dbReference>
<feature type="transmembrane region" description="Helical" evidence="6">
    <location>
        <begin position="227"/>
        <end position="246"/>
    </location>
</feature>
<feature type="transmembrane region" description="Helical" evidence="6">
    <location>
        <begin position="187"/>
        <end position="207"/>
    </location>
</feature>
<dbReference type="CDD" id="cd00038">
    <property type="entry name" value="CAP_ED"/>
    <property type="match status" value="1"/>
</dbReference>
<feature type="transmembrane region" description="Helical" evidence="6">
    <location>
        <begin position="582"/>
        <end position="614"/>
    </location>
</feature>
<dbReference type="InterPro" id="IPR036513">
    <property type="entry name" value="STAS_dom_sf"/>
</dbReference>
<evidence type="ECO:0000259" key="7">
    <source>
        <dbReference type="PROSITE" id="PS50042"/>
    </source>
</evidence>
<gene>
    <name evidence="9" type="ORF">K7432_001573</name>
</gene>
<evidence type="ECO:0000256" key="5">
    <source>
        <dbReference type="SAM" id="MobiDB-lite"/>
    </source>
</evidence>
<evidence type="ECO:0000256" key="4">
    <source>
        <dbReference type="ARBA" id="ARBA00023136"/>
    </source>
</evidence>
<feature type="transmembrane region" description="Helical" evidence="6">
    <location>
        <begin position="287"/>
        <end position="311"/>
    </location>
</feature>
<evidence type="ECO:0000259" key="8">
    <source>
        <dbReference type="PROSITE" id="PS50801"/>
    </source>
</evidence>
<evidence type="ECO:0008006" key="11">
    <source>
        <dbReference type="Google" id="ProtNLM"/>
    </source>
</evidence>
<evidence type="ECO:0000313" key="9">
    <source>
        <dbReference type="EMBL" id="KAK9768077.1"/>
    </source>
</evidence>
<feature type="region of interest" description="Disordered" evidence="5">
    <location>
        <begin position="1"/>
        <end position="31"/>
    </location>
</feature>
<dbReference type="CDD" id="cd07042">
    <property type="entry name" value="STAS_SulP_like_sulfate_transporter"/>
    <property type="match status" value="1"/>
</dbReference>
<comment type="subcellular location">
    <subcellularLocation>
        <location evidence="1">Membrane</location>
        <topology evidence="1">Multi-pass membrane protein</topology>
    </subcellularLocation>
</comment>
<feature type="transmembrane region" description="Helical" evidence="6">
    <location>
        <begin position="529"/>
        <end position="562"/>
    </location>
</feature>
<dbReference type="Pfam" id="PF01740">
    <property type="entry name" value="STAS"/>
    <property type="match status" value="1"/>
</dbReference>
<dbReference type="SUPFAM" id="SSF51206">
    <property type="entry name" value="cAMP-binding domain-like"/>
    <property type="match status" value="1"/>
</dbReference>
<keyword evidence="2 6" id="KW-0812">Transmembrane</keyword>
<dbReference type="InterPro" id="IPR002645">
    <property type="entry name" value="STAS_dom"/>
</dbReference>
<dbReference type="Gene3D" id="2.60.120.10">
    <property type="entry name" value="Jelly Rolls"/>
    <property type="match status" value="1"/>
</dbReference>
<comment type="caution">
    <text evidence="9">The sequence shown here is derived from an EMBL/GenBank/DDBJ whole genome shotgun (WGS) entry which is preliminary data.</text>
</comment>
<dbReference type="Gene3D" id="3.30.750.24">
    <property type="entry name" value="STAS domain"/>
    <property type="match status" value="1"/>
</dbReference>
<feature type="transmembrane region" description="Helical" evidence="6">
    <location>
        <begin position="258"/>
        <end position="275"/>
    </location>
</feature>
<protein>
    <recommendedName>
        <fullName evidence="11">Sulfate transporter</fullName>
    </recommendedName>
</protein>
<dbReference type="PROSITE" id="PS50801">
    <property type="entry name" value="STAS"/>
    <property type="match status" value="1"/>
</dbReference>
<feature type="region of interest" description="Disordered" evidence="5">
    <location>
        <begin position="45"/>
        <end position="67"/>
    </location>
</feature>
<dbReference type="PROSITE" id="PS50042">
    <property type="entry name" value="CNMP_BINDING_3"/>
    <property type="match status" value="1"/>
</dbReference>
<feature type="domain" description="Cyclic nucleotide-binding" evidence="7">
    <location>
        <begin position="868"/>
        <end position="945"/>
    </location>
</feature>
<keyword evidence="10" id="KW-1185">Reference proteome</keyword>
<feature type="domain" description="STAS" evidence="8">
    <location>
        <begin position="654"/>
        <end position="764"/>
    </location>
</feature>
<feature type="region of interest" description="Disordered" evidence="5">
    <location>
        <begin position="155"/>
        <end position="174"/>
    </location>
</feature>
<feature type="compositionally biased region" description="Polar residues" evidence="5">
    <location>
        <begin position="21"/>
        <end position="31"/>
    </location>
</feature>
<evidence type="ECO:0000256" key="1">
    <source>
        <dbReference type="ARBA" id="ARBA00004141"/>
    </source>
</evidence>
<dbReference type="Proteomes" id="UP001479436">
    <property type="component" value="Unassembled WGS sequence"/>
</dbReference>
<feature type="compositionally biased region" description="Basic and acidic residues" evidence="5">
    <location>
        <begin position="114"/>
        <end position="125"/>
    </location>
</feature>
<feature type="transmembrane region" description="Helical" evidence="6">
    <location>
        <begin position="390"/>
        <end position="411"/>
    </location>
</feature>
<dbReference type="SMART" id="SM00100">
    <property type="entry name" value="cNMP"/>
    <property type="match status" value="1"/>
</dbReference>
<dbReference type="Pfam" id="PF00027">
    <property type="entry name" value="cNMP_binding"/>
    <property type="match status" value="1"/>
</dbReference>
<dbReference type="InterPro" id="IPR000595">
    <property type="entry name" value="cNMP-bd_dom"/>
</dbReference>
<dbReference type="Pfam" id="PF00916">
    <property type="entry name" value="Sulfate_transp"/>
    <property type="match status" value="1"/>
</dbReference>
<feature type="transmembrane region" description="Helical" evidence="6">
    <location>
        <begin position="360"/>
        <end position="378"/>
    </location>
</feature>
<evidence type="ECO:0000256" key="3">
    <source>
        <dbReference type="ARBA" id="ARBA00022989"/>
    </source>
</evidence>
<keyword evidence="3 6" id="KW-1133">Transmembrane helix</keyword>
<evidence type="ECO:0000256" key="2">
    <source>
        <dbReference type="ARBA" id="ARBA00022692"/>
    </source>
</evidence>
<keyword evidence="4 6" id="KW-0472">Membrane</keyword>
<name>A0ABR2X2S8_9FUNG</name>